<evidence type="ECO:0000259" key="2">
    <source>
        <dbReference type="Pfam" id="PF14252"/>
    </source>
</evidence>
<evidence type="ECO:0000313" key="3">
    <source>
        <dbReference type="EMBL" id="PKR53976.1"/>
    </source>
</evidence>
<dbReference type="Pfam" id="PF14252">
    <property type="entry name" value="DUF4347"/>
    <property type="match status" value="1"/>
</dbReference>
<sequence>MSNGNYAVNLWPSSHVGRLSASVRKTGFGARQGRAACLVFIDQSLADIEAIVWRYAGIAEIFMIGGAQDGLAVIGNVLGQREYVQTVHVFGRACNHGMFLGMSMLDAACLRRHSEQFRRWRNGLANDAFFFFHGCAVTDLAFDQVLAATLEAFTGALVNVGKDRPRGVRPPRLGEINEIDEGDDYDALMPRVERRSGQDRRAAGRRRS</sequence>
<dbReference type="OrthoDB" id="7343767at2"/>
<feature type="region of interest" description="Disordered" evidence="1">
    <location>
        <begin position="187"/>
        <end position="208"/>
    </location>
</feature>
<gene>
    <name evidence="3" type="ORF">COO20_10410</name>
</gene>
<feature type="compositionally biased region" description="Basic and acidic residues" evidence="1">
    <location>
        <begin position="191"/>
        <end position="202"/>
    </location>
</feature>
<dbReference type="Proteomes" id="UP000233597">
    <property type="component" value="Unassembled WGS sequence"/>
</dbReference>
<name>A0A2N3KU08_9PROT</name>
<dbReference type="InterPro" id="IPR025592">
    <property type="entry name" value="DUF4347"/>
</dbReference>
<evidence type="ECO:0000313" key="4">
    <source>
        <dbReference type="Proteomes" id="UP000233597"/>
    </source>
</evidence>
<comment type="caution">
    <text evidence="3">The sequence shown here is derived from an EMBL/GenBank/DDBJ whole genome shotgun (WGS) entry which is preliminary data.</text>
</comment>
<reference evidence="3 4" key="1">
    <citation type="submission" date="2017-09" db="EMBL/GenBank/DDBJ databases">
        <title>Biodiversity and function of Thalassospira species in the particle-attached aromatic-hydrocarbon-degrading consortia from the surface seawater of the South China Sea.</title>
        <authorList>
            <person name="Dong C."/>
            <person name="Liu R."/>
            <person name="Shao Z."/>
        </authorList>
    </citation>
    <scope>NUCLEOTIDE SEQUENCE [LARGE SCALE GENOMIC DNA]</scope>
    <source>
        <strain evidence="3 4">CSC1P2</strain>
    </source>
</reference>
<dbReference type="AlphaFoldDB" id="A0A2N3KU08"/>
<organism evidence="3 4">
    <name type="scientific">Thalassospira marina</name>
    <dbReference type="NCBI Taxonomy" id="2048283"/>
    <lineage>
        <taxon>Bacteria</taxon>
        <taxon>Pseudomonadati</taxon>
        <taxon>Pseudomonadota</taxon>
        <taxon>Alphaproteobacteria</taxon>
        <taxon>Rhodospirillales</taxon>
        <taxon>Thalassospiraceae</taxon>
        <taxon>Thalassospira</taxon>
    </lineage>
</organism>
<dbReference type="EMBL" id="NWTK01000006">
    <property type="protein sequence ID" value="PKR53976.1"/>
    <property type="molecule type" value="Genomic_DNA"/>
</dbReference>
<protein>
    <recommendedName>
        <fullName evidence="2">DUF4347 domain-containing protein</fullName>
    </recommendedName>
</protein>
<feature type="domain" description="DUF4347" evidence="2">
    <location>
        <begin position="38"/>
        <end position="162"/>
    </location>
</feature>
<accession>A0A2N3KU08</accession>
<proteinExistence type="predicted"/>
<evidence type="ECO:0000256" key="1">
    <source>
        <dbReference type="SAM" id="MobiDB-lite"/>
    </source>
</evidence>